<dbReference type="RefSeq" id="WP_144036480.1">
    <property type="nucleotide sequence ID" value="NZ_FXAU01000001.1"/>
</dbReference>
<evidence type="ECO:0000256" key="2">
    <source>
        <dbReference type="ARBA" id="ARBA00008163"/>
    </source>
</evidence>
<sequence length="517" mass="57231">MKLKNILFTSLLVSGLMYSAQAQFVGDAIIFGQENNGGTARFKGLGNAKTALGGDISSVTGNPAGLGFFKQSDISVSVNYNNANNKGTYFGQNTSKNKGRFGIDHAGVVFHFPTNEGYHGWQNFNVGISYENTNTFTNNVRYEGTNPDNSLVNRYSDMASTSTNTNWIDQMYKSILIEEHSDPTKGYFPVVGDRANKTQIADVLDKGYNSRTALAFGANYNNVFYIGANLGFTSFRYDHSSQFSEGGWTKNRAQILANNPNSEIADPTSPLFDFVEANYELLDDYYQRTEGSGVDFKIGAIYKPAVDWNIGATISSPTWYTIDDYTDSYIKVDYYDNETASSAFSTKEVLSDPTEDSYNLITPWKFSVGLSKFFSRGLLSADIEYVDYSTMKLRTIGGANPSREREWDADMKAAYQSAVNVRVGGEVLFTNALSGRAGFNYFGNPYKGADNKQYSGSLGLGAKITQSLYLDLAVVHLVNDYKVTPYEVDETFWNTKNPVADIKHQRTNVVLTLGAKF</sequence>
<evidence type="ECO:0000256" key="7">
    <source>
        <dbReference type="ARBA" id="ARBA00023237"/>
    </source>
</evidence>
<keyword evidence="4" id="KW-0812">Transmembrane</keyword>
<dbReference type="Gene3D" id="2.40.160.60">
    <property type="entry name" value="Outer membrane protein transport protein (OMPP1/FadL/TodX)"/>
    <property type="match status" value="1"/>
</dbReference>
<comment type="subcellular location">
    <subcellularLocation>
        <location evidence="1">Cell outer membrane</location>
        <topology evidence="1">Multi-pass membrane protein</topology>
    </subcellularLocation>
</comment>
<evidence type="ECO:0000256" key="6">
    <source>
        <dbReference type="ARBA" id="ARBA00023136"/>
    </source>
</evidence>
<keyword evidence="6" id="KW-0472">Membrane</keyword>
<dbReference type="OrthoDB" id="9765571at2"/>
<evidence type="ECO:0000256" key="8">
    <source>
        <dbReference type="SAM" id="SignalP"/>
    </source>
</evidence>
<protein>
    <recommendedName>
        <fullName evidence="11">Outer membrane protein transport protein (OMPP1/FadL/TodX)</fullName>
    </recommendedName>
</protein>
<dbReference type="PANTHER" id="PTHR35093">
    <property type="entry name" value="OUTER MEMBRANE PROTEIN NMB0088-RELATED"/>
    <property type="match status" value="1"/>
</dbReference>
<dbReference type="AlphaFoldDB" id="A0A1X7I300"/>
<keyword evidence="7" id="KW-0998">Cell outer membrane</keyword>
<gene>
    <name evidence="9" type="ORF">SAMN05660862_0403</name>
</gene>
<dbReference type="SUPFAM" id="SSF56935">
    <property type="entry name" value="Porins"/>
    <property type="match status" value="1"/>
</dbReference>
<dbReference type="InterPro" id="IPR005017">
    <property type="entry name" value="OMPP1/FadL/TodX"/>
</dbReference>
<evidence type="ECO:0000256" key="5">
    <source>
        <dbReference type="ARBA" id="ARBA00022729"/>
    </source>
</evidence>
<evidence type="ECO:0000256" key="4">
    <source>
        <dbReference type="ARBA" id="ARBA00022692"/>
    </source>
</evidence>
<keyword evidence="3" id="KW-1134">Transmembrane beta strand</keyword>
<dbReference type="STRING" id="561061.SAMN05660862_0403"/>
<feature type="chain" id="PRO_5013321800" description="Outer membrane protein transport protein (OMPP1/FadL/TodX)" evidence="8">
    <location>
        <begin position="23"/>
        <end position="517"/>
    </location>
</feature>
<dbReference type="GO" id="GO:0009279">
    <property type="term" value="C:cell outer membrane"/>
    <property type="evidence" value="ECO:0007669"/>
    <property type="project" value="UniProtKB-SubCell"/>
</dbReference>
<keyword evidence="5 8" id="KW-0732">Signal</keyword>
<dbReference type="GO" id="GO:0015483">
    <property type="term" value="F:long-chain fatty acid transporting porin activity"/>
    <property type="evidence" value="ECO:0007669"/>
    <property type="project" value="TreeGrafter"/>
</dbReference>
<evidence type="ECO:0000313" key="10">
    <source>
        <dbReference type="Proteomes" id="UP000192980"/>
    </source>
</evidence>
<comment type="similarity">
    <text evidence="2">Belongs to the OmpP1/FadL family.</text>
</comment>
<evidence type="ECO:0000313" key="9">
    <source>
        <dbReference type="EMBL" id="SMG08832.1"/>
    </source>
</evidence>
<evidence type="ECO:0008006" key="11">
    <source>
        <dbReference type="Google" id="ProtNLM"/>
    </source>
</evidence>
<dbReference type="Proteomes" id="UP000192980">
    <property type="component" value="Unassembled WGS sequence"/>
</dbReference>
<evidence type="ECO:0000256" key="3">
    <source>
        <dbReference type="ARBA" id="ARBA00022452"/>
    </source>
</evidence>
<feature type="signal peptide" evidence="8">
    <location>
        <begin position="1"/>
        <end position="22"/>
    </location>
</feature>
<dbReference type="PANTHER" id="PTHR35093:SF8">
    <property type="entry name" value="OUTER MEMBRANE PROTEIN NMB0088-RELATED"/>
    <property type="match status" value="1"/>
</dbReference>
<reference evidence="9 10" key="1">
    <citation type="submission" date="2017-04" db="EMBL/GenBank/DDBJ databases">
        <authorList>
            <person name="Afonso C.L."/>
            <person name="Miller P.J."/>
            <person name="Scott M.A."/>
            <person name="Spackman E."/>
            <person name="Goraichik I."/>
            <person name="Dimitrov K.M."/>
            <person name="Suarez D.L."/>
            <person name="Swayne D.E."/>
        </authorList>
    </citation>
    <scope>NUCLEOTIDE SEQUENCE [LARGE SCALE GENOMIC DNA]</scope>
    <source>
        <strain evidence="9 10">DSM 22418</strain>
    </source>
</reference>
<evidence type="ECO:0000256" key="1">
    <source>
        <dbReference type="ARBA" id="ARBA00004571"/>
    </source>
</evidence>
<organism evidence="9 10">
    <name type="scientific">Sphingobacterium psychroaquaticum</name>
    <dbReference type="NCBI Taxonomy" id="561061"/>
    <lineage>
        <taxon>Bacteria</taxon>
        <taxon>Pseudomonadati</taxon>
        <taxon>Bacteroidota</taxon>
        <taxon>Sphingobacteriia</taxon>
        <taxon>Sphingobacteriales</taxon>
        <taxon>Sphingobacteriaceae</taxon>
        <taxon>Sphingobacterium</taxon>
    </lineage>
</organism>
<name>A0A1X7I300_9SPHI</name>
<accession>A0A1X7I300</accession>
<keyword evidence="10" id="KW-1185">Reference proteome</keyword>
<dbReference type="EMBL" id="FXAU01000001">
    <property type="protein sequence ID" value="SMG08832.1"/>
    <property type="molecule type" value="Genomic_DNA"/>
</dbReference>
<proteinExistence type="inferred from homology"/>